<evidence type="ECO:0000256" key="6">
    <source>
        <dbReference type="ARBA" id="ARBA00023136"/>
    </source>
</evidence>
<comment type="subcellular location">
    <subcellularLocation>
        <location evidence="1">Cell membrane</location>
        <topology evidence="1">Multi-pass membrane protein</topology>
    </subcellularLocation>
</comment>
<feature type="domain" description="EGF-like" evidence="9">
    <location>
        <begin position="411"/>
        <end position="450"/>
    </location>
</feature>
<feature type="transmembrane region" description="Helical" evidence="8">
    <location>
        <begin position="549"/>
        <end position="566"/>
    </location>
</feature>
<dbReference type="AlphaFoldDB" id="A0AAV3A4A6"/>
<protein>
    <recommendedName>
        <fullName evidence="9">EGF-like domain-containing protein</fullName>
    </recommendedName>
</protein>
<dbReference type="PANTHER" id="PTHR14319:SF7">
    <property type="entry name" value="POST-GPI ATTACHMENT TO PROTEINS FACTOR 6"/>
    <property type="match status" value="1"/>
</dbReference>
<reference evidence="10" key="1">
    <citation type="thesis" date="2020" institute="ProQuest LLC" country="789 East Eisenhower Parkway, Ann Arbor, MI, USA">
        <title>Comparative Genomics and Chromosome Evolution.</title>
        <authorList>
            <person name="Mudd A.B."/>
        </authorList>
    </citation>
    <scope>NUCLEOTIDE SEQUENCE</scope>
    <source>
        <strain evidence="10">1538</strain>
        <tissue evidence="10">Blood</tissue>
    </source>
</reference>
<sequence length="688" mass="76780">MLATRGKGDGCANVEITVHFRYGAPPVVNPLGYSFAVNTSLPFSFNRTMKFQNSQQSNVYLNVSNPTPGDWFVAAHLPKDTEKIEIQGLTKSCIYIFQPELFILRAVDVPILNTDNPTQHVLDPTKTSSSFKLYVPEYTQELQLQLVKCVPDVSLSGCPLRLSIGSVTQPDASPKQVDCSKSSECSLLLLSPPWEKWLHVLVEMPQGLNASVSFELAHNISVCKPGVIGSRSVLSFINFLLSNNSLQDGRQSPSNATIPFNGGSSCLRKYPVIREDLDVVSVRFYLINTPSVPVVAQLPSVVMLRLDSEMDNGGMLVVNLQLNQTGKSTSNVTVVACLSAGAPVLTLNTLENCKTAFSQGYSYKLNAAAQSSTYNIPYPEMDRWYLSMQLLCSDNDSTCQQQVAKVIVSAYLSPCVDDCGPYGECRLLRRNGYLYAACSCKAGWAGWSCTDDRNALSVGQQLTATLLLTLSNLMFVPTIIVAVYHLYFVEAAVYAYTMFFSTFYQACDQPGVTVMCIMDYDTLQFCDFFGSVVAIWVTILCMSRVKKTVKYVLFMLGSLVIAMSMQLDRRGIWNMLGPCLFALIILIIAWTMRGVRRRHCYPPSWQRWVFFLLPGVVLALTAISVYVFAETNANYYYTHSLWHIMVAASVAFLLPPRERNTKTWKWSQMLDCGYKMCKDDREELYVVT</sequence>
<comment type="caution">
    <text evidence="7">Lacks conserved residue(s) required for the propagation of feature annotation.</text>
</comment>
<dbReference type="GO" id="GO:0005886">
    <property type="term" value="C:plasma membrane"/>
    <property type="evidence" value="ECO:0007669"/>
    <property type="project" value="UniProtKB-SubCell"/>
</dbReference>
<dbReference type="PROSITE" id="PS00022">
    <property type="entry name" value="EGF_1"/>
    <property type="match status" value="1"/>
</dbReference>
<accession>A0AAV3A4A6</accession>
<keyword evidence="3" id="KW-1003">Cell membrane</keyword>
<dbReference type="PANTHER" id="PTHR14319">
    <property type="entry name" value="FIVE-SPAN TRANSMEMBRANE PROTEIN M83"/>
    <property type="match status" value="1"/>
</dbReference>
<name>A0AAV3A4A6_PYXAD</name>
<gene>
    <name evidence="10" type="ORF">GDO54_015098</name>
</gene>
<feature type="transmembrane region" description="Helical" evidence="8">
    <location>
        <begin position="462"/>
        <end position="487"/>
    </location>
</feature>
<keyword evidence="6 8" id="KW-0472">Membrane</keyword>
<keyword evidence="7" id="KW-0245">EGF-like domain</keyword>
<evidence type="ECO:0000256" key="7">
    <source>
        <dbReference type="PROSITE-ProRule" id="PRU00076"/>
    </source>
</evidence>
<comment type="similarity">
    <text evidence="2">Belongs to the TMEM8 family.</text>
</comment>
<feature type="transmembrane region" description="Helical" evidence="8">
    <location>
        <begin position="608"/>
        <end position="629"/>
    </location>
</feature>
<evidence type="ECO:0000313" key="11">
    <source>
        <dbReference type="Proteomes" id="UP001181693"/>
    </source>
</evidence>
<dbReference type="PROSITE" id="PS01186">
    <property type="entry name" value="EGF_2"/>
    <property type="match status" value="1"/>
</dbReference>
<comment type="caution">
    <text evidence="10">The sequence shown here is derived from an EMBL/GenBank/DDBJ whole genome shotgun (WGS) entry which is preliminary data.</text>
</comment>
<evidence type="ECO:0000256" key="5">
    <source>
        <dbReference type="ARBA" id="ARBA00022989"/>
    </source>
</evidence>
<evidence type="ECO:0000259" key="9">
    <source>
        <dbReference type="PROSITE" id="PS50026"/>
    </source>
</evidence>
<dbReference type="EMBL" id="DYDO01000008">
    <property type="protein sequence ID" value="DBA19232.1"/>
    <property type="molecule type" value="Genomic_DNA"/>
</dbReference>
<feature type="transmembrane region" description="Helical" evidence="8">
    <location>
        <begin position="635"/>
        <end position="655"/>
    </location>
</feature>
<dbReference type="InterPro" id="IPR021910">
    <property type="entry name" value="NGX6/PGAP6/MYMK"/>
</dbReference>
<evidence type="ECO:0000256" key="8">
    <source>
        <dbReference type="SAM" id="Phobius"/>
    </source>
</evidence>
<dbReference type="PROSITE" id="PS50026">
    <property type="entry name" value="EGF_3"/>
    <property type="match status" value="1"/>
</dbReference>
<keyword evidence="7" id="KW-1015">Disulfide bond</keyword>
<keyword evidence="11" id="KW-1185">Reference proteome</keyword>
<organism evidence="10 11">
    <name type="scientific">Pyxicephalus adspersus</name>
    <name type="common">African bullfrog</name>
    <dbReference type="NCBI Taxonomy" id="30357"/>
    <lineage>
        <taxon>Eukaryota</taxon>
        <taxon>Metazoa</taxon>
        <taxon>Chordata</taxon>
        <taxon>Craniata</taxon>
        <taxon>Vertebrata</taxon>
        <taxon>Euteleostomi</taxon>
        <taxon>Amphibia</taxon>
        <taxon>Batrachia</taxon>
        <taxon>Anura</taxon>
        <taxon>Neobatrachia</taxon>
        <taxon>Ranoidea</taxon>
        <taxon>Pyxicephalidae</taxon>
        <taxon>Pyxicephalinae</taxon>
        <taxon>Pyxicephalus</taxon>
    </lineage>
</organism>
<proteinExistence type="inferred from homology"/>
<evidence type="ECO:0000256" key="2">
    <source>
        <dbReference type="ARBA" id="ARBA00005542"/>
    </source>
</evidence>
<keyword evidence="4 8" id="KW-0812">Transmembrane</keyword>
<feature type="disulfide bond" evidence="7">
    <location>
        <begin position="440"/>
        <end position="449"/>
    </location>
</feature>
<dbReference type="Pfam" id="PF12036">
    <property type="entry name" value="DUF3522"/>
    <property type="match status" value="1"/>
</dbReference>
<dbReference type="InterPro" id="IPR000742">
    <property type="entry name" value="EGF"/>
</dbReference>
<feature type="disulfide bond" evidence="7">
    <location>
        <begin position="415"/>
        <end position="425"/>
    </location>
</feature>
<evidence type="ECO:0000313" key="10">
    <source>
        <dbReference type="EMBL" id="DBA19232.1"/>
    </source>
</evidence>
<dbReference type="Proteomes" id="UP001181693">
    <property type="component" value="Unassembled WGS sequence"/>
</dbReference>
<feature type="transmembrane region" description="Helical" evidence="8">
    <location>
        <begin position="572"/>
        <end position="592"/>
    </location>
</feature>
<evidence type="ECO:0000256" key="4">
    <source>
        <dbReference type="ARBA" id="ARBA00022692"/>
    </source>
</evidence>
<keyword evidence="5 8" id="KW-1133">Transmembrane helix</keyword>
<evidence type="ECO:0000256" key="3">
    <source>
        <dbReference type="ARBA" id="ARBA00022475"/>
    </source>
</evidence>
<evidence type="ECO:0000256" key="1">
    <source>
        <dbReference type="ARBA" id="ARBA00004651"/>
    </source>
</evidence>